<feature type="transmembrane region" description="Helical" evidence="1">
    <location>
        <begin position="85"/>
        <end position="108"/>
    </location>
</feature>
<sequence>MEWTYLTYTIADYGISIGLILGCLIGVFVTFFSSKTGREFVTERVIGVNPTKAHDDYDQFDLEQYNAEIYTKSHQKFSNIKQKSIFYIGIFCCLLGGMTLSITAVLMFQGCFLANDRILPGDDCPEFKSDCFQFGESALVPLTNNVSFVCRPSDKAEFTTNISDATAWCYGWIIAEQTTKSVLDQLGVAIALIGFFTTLLAAFIYLGRCKKTIGLSIVFIVTCSVAIIVLLVLKWTFAPLTYAILALGVLLGIFGLVLYAILPTPQQLKDKKQVFQMDINKPSAITTSAVYYNKQPRSMATSPSHVKTTYQPSNVILK</sequence>
<dbReference type="EMBL" id="CAJNON010000237">
    <property type="protein sequence ID" value="CAF1130628.1"/>
    <property type="molecule type" value="Genomic_DNA"/>
</dbReference>
<comment type="caution">
    <text evidence="3">The sequence shown here is derived from an EMBL/GenBank/DDBJ whole genome shotgun (WGS) entry which is preliminary data.</text>
</comment>
<evidence type="ECO:0000256" key="1">
    <source>
        <dbReference type="SAM" id="Phobius"/>
    </source>
</evidence>
<dbReference type="EMBL" id="CAJOAZ010001026">
    <property type="protein sequence ID" value="CAF3752237.1"/>
    <property type="molecule type" value="Genomic_DNA"/>
</dbReference>
<dbReference type="OrthoDB" id="10044696at2759"/>
<dbReference type="Proteomes" id="UP000663891">
    <property type="component" value="Unassembled WGS sequence"/>
</dbReference>
<dbReference type="EMBL" id="CAJOAY010000068">
    <property type="protein sequence ID" value="CAF3519237.1"/>
    <property type="molecule type" value="Genomic_DNA"/>
</dbReference>
<evidence type="ECO:0000313" key="5">
    <source>
        <dbReference type="Proteomes" id="UP000663881"/>
    </source>
</evidence>
<evidence type="ECO:0000313" key="2">
    <source>
        <dbReference type="EMBL" id="CAF1130628.1"/>
    </source>
</evidence>
<accession>A0A818I6D3</accession>
<evidence type="ECO:0000313" key="4">
    <source>
        <dbReference type="EMBL" id="CAF3752237.1"/>
    </source>
</evidence>
<keyword evidence="1" id="KW-0472">Membrane</keyword>
<protein>
    <submittedName>
        <fullName evidence="3">Uncharacterized protein</fullName>
    </submittedName>
</protein>
<keyword evidence="1" id="KW-0812">Transmembrane</keyword>
<gene>
    <name evidence="3" type="ORF">OKA104_LOCUS2495</name>
    <name evidence="4" type="ORF">OXD698_LOCUS15522</name>
    <name evidence="2" type="ORF">VCS650_LOCUS21709</name>
</gene>
<feature type="transmembrane region" description="Helical" evidence="1">
    <location>
        <begin position="239"/>
        <end position="262"/>
    </location>
</feature>
<keyword evidence="1" id="KW-1133">Transmembrane helix</keyword>
<name>A0A818I6D3_9BILA</name>
<dbReference type="AlphaFoldDB" id="A0A818I6D3"/>
<feature type="transmembrane region" description="Helical" evidence="1">
    <location>
        <begin position="213"/>
        <end position="233"/>
    </location>
</feature>
<reference evidence="3" key="1">
    <citation type="submission" date="2021-02" db="EMBL/GenBank/DDBJ databases">
        <authorList>
            <person name="Nowell W R."/>
        </authorList>
    </citation>
    <scope>NUCLEOTIDE SEQUENCE</scope>
</reference>
<dbReference type="Proteomes" id="UP000663844">
    <property type="component" value="Unassembled WGS sequence"/>
</dbReference>
<dbReference type="Proteomes" id="UP000663881">
    <property type="component" value="Unassembled WGS sequence"/>
</dbReference>
<proteinExistence type="predicted"/>
<feature type="transmembrane region" description="Helical" evidence="1">
    <location>
        <begin position="13"/>
        <end position="32"/>
    </location>
</feature>
<organism evidence="3 5">
    <name type="scientific">Adineta steineri</name>
    <dbReference type="NCBI Taxonomy" id="433720"/>
    <lineage>
        <taxon>Eukaryota</taxon>
        <taxon>Metazoa</taxon>
        <taxon>Spiralia</taxon>
        <taxon>Gnathifera</taxon>
        <taxon>Rotifera</taxon>
        <taxon>Eurotatoria</taxon>
        <taxon>Bdelloidea</taxon>
        <taxon>Adinetida</taxon>
        <taxon>Adinetidae</taxon>
        <taxon>Adineta</taxon>
    </lineage>
</organism>
<evidence type="ECO:0000313" key="3">
    <source>
        <dbReference type="EMBL" id="CAF3519237.1"/>
    </source>
</evidence>
<feature type="transmembrane region" description="Helical" evidence="1">
    <location>
        <begin position="186"/>
        <end position="206"/>
    </location>
</feature>